<dbReference type="AlphaFoldDB" id="A0A250VJJ9"/>
<reference evidence="3" key="1">
    <citation type="submission" date="2017-05" db="EMBL/GenBank/DDBJ databases">
        <title>Streptomyces olivochromogenes NBRC 3561 whole genome shotgun sequence.</title>
        <authorList>
            <person name="Dohra H."/>
            <person name="Kodani S."/>
        </authorList>
    </citation>
    <scope>NUCLEOTIDE SEQUENCE [LARGE SCALE GENOMIC DNA]</scope>
    <source>
        <strain evidence="3">NBRC 3561</strain>
    </source>
</reference>
<dbReference type="RefSeq" id="WP_067376962.1">
    <property type="nucleotide sequence ID" value="NZ_BDQI01000013.1"/>
</dbReference>
<evidence type="ECO:0000313" key="3">
    <source>
        <dbReference type="Proteomes" id="UP000217446"/>
    </source>
</evidence>
<keyword evidence="1" id="KW-0732">Signal</keyword>
<feature type="signal peptide" evidence="1">
    <location>
        <begin position="1"/>
        <end position="32"/>
    </location>
</feature>
<evidence type="ECO:0000256" key="1">
    <source>
        <dbReference type="SAM" id="SignalP"/>
    </source>
</evidence>
<protein>
    <recommendedName>
        <fullName evidence="4">Lipoprotein</fullName>
    </recommendedName>
</protein>
<accession>A0A250VJJ9</accession>
<dbReference type="Proteomes" id="UP000217446">
    <property type="component" value="Unassembled WGS sequence"/>
</dbReference>
<sequence length="220" mass="23252">MTRRSHFQRLLLLAASTTVIAGGAVLPGSAMAATAAPHTAAVTTVASDHDAHRQHGSPASARQWVETTDAASGIKFRLPGKPKVMQFTQDVDGMNGRLYKVKTENGVIVFAVFDLPCAQGELNDALRGLVDGYNAATQSSQHKLSSTDVHKIKVHGRPGLDARLSAPDGAAGSARLIAGDSHFIQIISLSPKGKEKPMSETYRQLLASVHDPHAHATHTG</sequence>
<comment type="caution">
    <text evidence="2">The sequence shown here is derived from an EMBL/GenBank/DDBJ whole genome shotgun (WGS) entry which is preliminary data.</text>
</comment>
<feature type="chain" id="PRO_5013146106" description="Lipoprotein" evidence="1">
    <location>
        <begin position="33"/>
        <end position="220"/>
    </location>
</feature>
<evidence type="ECO:0008006" key="4">
    <source>
        <dbReference type="Google" id="ProtNLM"/>
    </source>
</evidence>
<dbReference type="EMBL" id="BDQI01000013">
    <property type="protein sequence ID" value="GAX54246.1"/>
    <property type="molecule type" value="Genomic_DNA"/>
</dbReference>
<name>A0A250VJJ9_STROL</name>
<keyword evidence="3" id="KW-1185">Reference proteome</keyword>
<gene>
    <name evidence="2" type="ORF">SO3561_05787</name>
</gene>
<proteinExistence type="predicted"/>
<evidence type="ECO:0000313" key="2">
    <source>
        <dbReference type="EMBL" id="GAX54246.1"/>
    </source>
</evidence>
<organism evidence="2 3">
    <name type="scientific">Streptomyces olivochromogenes</name>
    <dbReference type="NCBI Taxonomy" id="1963"/>
    <lineage>
        <taxon>Bacteria</taxon>
        <taxon>Bacillati</taxon>
        <taxon>Actinomycetota</taxon>
        <taxon>Actinomycetes</taxon>
        <taxon>Kitasatosporales</taxon>
        <taxon>Streptomycetaceae</taxon>
        <taxon>Streptomyces</taxon>
    </lineage>
</organism>